<dbReference type="GO" id="GO:0006511">
    <property type="term" value="P:ubiquitin-dependent protein catabolic process"/>
    <property type="evidence" value="ECO:0007669"/>
    <property type="project" value="InterPro"/>
</dbReference>
<comment type="similarity">
    <text evidence="2 4">Belongs to the SKP1 family.</text>
</comment>
<comment type="subunit">
    <text evidence="4">Part of a SCF (SKP1-cullin-F-box) protein ligase complex.</text>
</comment>
<dbReference type="Gene3D" id="3.30.710.10">
    <property type="entry name" value="Potassium Channel Kv1.1, Chain A"/>
    <property type="match status" value="1"/>
</dbReference>
<sequence>MAEPKKTIVLISSEGTEHEVDAAAALECSVTIKNMVEMGVEGPVPLRYVNSATVAKVVEFWSHYRHQHGDIDGAGGEAAWEAEFFDCTIGDLCDMLKAANFLVDEKLLDRAACTVADRIKNMSVEVVRNVFRVENDFTPEEEAEERSKYPWAFDGCH</sequence>
<evidence type="ECO:0000259" key="5">
    <source>
        <dbReference type="Pfam" id="PF01466"/>
    </source>
</evidence>
<comment type="function">
    <text evidence="4">Involved in ubiquitination and subsequent proteasomal degradation of target proteins. Together with CUL1, RBX1 and a F-box protein, it forms a SCF E3 ubiquitin ligase complex. The functional specificity of this complex depends on the type of F-box protein. In the SCF complex, it serves as an adapter that links the F-box protein to CUL1.</text>
</comment>
<evidence type="ECO:0000256" key="4">
    <source>
        <dbReference type="PIRNR" id="PIRNR028729"/>
    </source>
</evidence>
<dbReference type="SUPFAM" id="SSF81382">
    <property type="entry name" value="Skp1 dimerisation domain-like"/>
    <property type="match status" value="1"/>
</dbReference>
<evidence type="ECO:0000313" key="7">
    <source>
        <dbReference type="EMBL" id="CAD1823361.1"/>
    </source>
</evidence>
<dbReference type="PIRSF" id="PIRSF028729">
    <property type="entry name" value="E3_ubiquit_lig_SCF_Skp"/>
    <property type="match status" value="1"/>
</dbReference>
<gene>
    <name evidence="7" type="ORF">CB5_LOCUS6572</name>
</gene>
<dbReference type="InterPro" id="IPR016073">
    <property type="entry name" value="Skp1_comp_POZ"/>
</dbReference>
<comment type="pathway">
    <text evidence="1 4">Protein modification; protein ubiquitination.</text>
</comment>
<proteinExistence type="inferred from homology"/>
<organism evidence="7">
    <name type="scientific">Ananas comosus var. bracteatus</name>
    <name type="common">red pineapple</name>
    <dbReference type="NCBI Taxonomy" id="296719"/>
    <lineage>
        <taxon>Eukaryota</taxon>
        <taxon>Viridiplantae</taxon>
        <taxon>Streptophyta</taxon>
        <taxon>Embryophyta</taxon>
        <taxon>Tracheophyta</taxon>
        <taxon>Spermatophyta</taxon>
        <taxon>Magnoliopsida</taxon>
        <taxon>Liliopsida</taxon>
        <taxon>Poales</taxon>
        <taxon>Bromeliaceae</taxon>
        <taxon>Bromelioideae</taxon>
        <taxon>Ananas</taxon>
    </lineage>
</organism>
<dbReference type="InterPro" id="IPR036296">
    <property type="entry name" value="SKP1-like_dim_sf"/>
</dbReference>
<protein>
    <recommendedName>
        <fullName evidence="4">SKP1-like protein</fullName>
    </recommendedName>
</protein>
<accession>A0A6V7NXQ1</accession>
<dbReference type="InterPro" id="IPR001232">
    <property type="entry name" value="SKP1-like"/>
</dbReference>
<feature type="domain" description="SKP1 component POZ" evidence="6">
    <location>
        <begin position="6"/>
        <end position="65"/>
    </location>
</feature>
<dbReference type="SUPFAM" id="SSF54695">
    <property type="entry name" value="POZ domain"/>
    <property type="match status" value="1"/>
</dbReference>
<dbReference type="GO" id="GO:0009867">
    <property type="term" value="P:jasmonic acid mediated signaling pathway"/>
    <property type="evidence" value="ECO:0007669"/>
    <property type="project" value="UniProtKB-ARBA"/>
</dbReference>
<evidence type="ECO:0000256" key="3">
    <source>
        <dbReference type="ARBA" id="ARBA00022786"/>
    </source>
</evidence>
<dbReference type="UniPathway" id="UPA00143"/>
<dbReference type="InterPro" id="IPR016072">
    <property type="entry name" value="Skp1_comp_dimer"/>
</dbReference>
<dbReference type="GO" id="GO:0016567">
    <property type="term" value="P:protein ubiquitination"/>
    <property type="evidence" value="ECO:0007669"/>
    <property type="project" value="UniProtKB-UniRule"/>
</dbReference>
<name>A0A6V7NXQ1_ANACO</name>
<evidence type="ECO:0000256" key="2">
    <source>
        <dbReference type="ARBA" id="ARBA00009993"/>
    </source>
</evidence>
<dbReference type="EMBL" id="LR862143">
    <property type="protein sequence ID" value="CAD1823361.1"/>
    <property type="molecule type" value="Genomic_DNA"/>
</dbReference>
<feature type="domain" description="SKP1 component dimerisation" evidence="5">
    <location>
        <begin position="106"/>
        <end position="152"/>
    </location>
</feature>
<dbReference type="Pfam" id="PF03931">
    <property type="entry name" value="Skp1_POZ"/>
    <property type="match status" value="1"/>
</dbReference>
<dbReference type="Pfam" id="PF01466">
    <property type="entry name" value="Skp1"/>
    <property type="match status" value="1"/>
</dbReference>
<dbReference type="PANTHER" id="PTHR11165">
    <property type="entry name" value="SKP1"/>
    <property type="match status" value="1"/>
</dbReference>
<dbReference type="SMART" id="SM00512">
    <property type="entry name" value="Skp1"/>
    <property type="match status" value="1"/>
</dbReference>
<evidence type="ECO:0000256" key="1">
    <source>
        <dbReference type="ARBA" id="ARBA00004906"/>
    </source>
</evidence>
<reference evidence="7" key="1">
    <citation type="submission" date="2020-07" db="EMBL/GenBank/DDBJ databases">
        <authorList>
            <person name="Lin J."/>
        </authorList>
    </citation>
    <scope>NUCLEOTIDE SEQUENCE</scope>
</reference>
<dbReference type="AlphaFoldDB" id="A0A6V7NXQ1"/>
<dbReference type="InterPro" id="IPR011333">
    <property type="entry name" value="SKP1/BTB/POZ_sf"/>
</dbReference>
<dbReference type="InterPro" id="IPR016897">
    <property type="entry name" value="SKP1"/>
</dbReference>
<evidence type="ECO:0000259" key="6">
    <source>
        <dbReference type="Pfam" id="PF03931"/>
    </source>
</evidence>
<keyword evidence="3 4" id="KW-0833">Ubl conjugation pathway</keyword>